<evidence type="ECO:0008006" key="4">
    <source>
        <dbReference type="Google" id="ProtNLM"/>
    </source>
</evidence>
<proteinExistence type="predicted"/>
<dbReference type="RefSeq" id="WP_051584221.1">
    <property type="nucleotide sequence ID" value="NZ_JEMU01000017.1"/>
</dbReference>
<protein>
    <recommendedName>
        <fullName evidence="4">Dihydrodipicolinate reductase</fullName>
    </recommendedName>
</protein>
<dbReference type="eggNOG" id="ENOG50330IS">
    <property type="taxonomic scope" value="Bacteria"/>
</dbReference>
<evidence type="ECO:0000256" key="1">
    <source>
        <dbReference type="SAM" id="SignalP"/>
    </source>
</evidence>
<keyword evidence="3" id="KW-1185">Reference proteome</keyword>
<dbReference type="EMBL" id="JEMU01000017">
    <property type="protein sequence ID" value="KAJ01915.1"/>
    <property type="molecule type" value="Genomic_DNA"/>
</dbReference>
<dbReference type="AlphaFoldDB" id="A0A061SRP1"/>
<keyword evidence="1" id="KW-0732">Signal</keyword>
<sequence length="115" mass="12856">MRQFVLFFMLCWPLAVQADEAAWTPLSGAQISAALTGRVVQYGSAWQDFRASGKTLYNAGRDSWGYWRVEGDQYCSQWPPSDLWACYDMTGNGDRLRFIGAAGDISEAVYRPAAD</sequence>
<organism evidence="2 3">
    <name type="scientific">Sulfitobacter mediterraneus</name>
    <dbReference type="NCBI Taxonomy" id="83219"/>
    <lineage>
        <taxon>Bacteria</taxon>
        <taxon>Pseudomonadati</taxon>
        <taxon>Pseudomonadota</taxon>
        <taxon>Alphaproteobacteria</taxon>
        <taxon>Rhodobacterales</taxon>
        <taxon>Roseobacteraceae</taxon>
        <taxon>Sulfitobacter</taxon>
    </lineage>
</organism>
<dbReference type="Proteomes" id="UP000027337">
    <property type="component" value="Unassembled WGS sequence"/>
</dbReference>
<evidence type="ECO:0000313" key="3">
    <source>
        <dbReference type="Proteomes" id="UP000027337"/>
    </source>
</evidence>
<comment type="caution">
    <text evidence="2">The sequence shown here is derived from an EMBL/GenBank/DDBJ whole genome shotgun (WGS) entry which is preliminary data.</text>
</comment>
<evidence type="ECO:0000313" key="2">
    <source>
        <dbReference type="EMBL" id="KAJ01915.1"/>
    </source>
</evidence>
<accession>A0A061SRP1</accession>
<reference evidence="2 3" key="1">
    <citation type="journal article" date="2014" name="Genome Announc.">
        <title>Draft Genome Sequences of Two Isolates of the Roseobacter Group, Sulfitobacter sp. Strains 3SOLIMAR09 and 1FIGIMAR09, from Harbors of Mallorca Island (Mediterranean Sea).</title>
        <authorList>
            <person name="Mas-Llado M."/>
            <person name="Pina-Villalonga J.M."/>
            <person name="Brunet-Galmes I."/>
            <person name="Nogales B."/>
            <person name="Bosch R."/>
        </authorList>
    </citation>
    <scope>NUCLEOTIDE SEQUENCE [LARGE SCALE GENOMIC DNA]</scope>
    <source>
        <strain evidence="2 3">1FIGIMAR09</strain>
    </source>
</reference>
<feature type="signal peptide" evidence="1">
    <location>
        <begin position="1"/>
        <end position="18"/>
    </location>
</feature>
<gene>
    <name evidence="2" type="ORF">PM02_16890</name>
</gene>
<feature type="chain" id="PRO_5001606708" description="Dihydrodipicolinate reductase" evidence="1">
    <location>
        <begin position="19"/>
        <end position="115"/>
    </location>
</feature>
<name>A0A061SRP1_9RHOB</name>